<evidence type="ECO:0000313" key="3">
    <source>
        <dbReference type="Proteomes" id="UP000800041"/>
    </source>
</evidence>
<feature type="compositionally biased region" description="Basic and acidic residues" evidence="1">
    <location>
        <begin position="63"/>
        <end position="72"/>
    </location>
</feature>
<feature type="region of interest" description="Disordered" evidence="1">
    <location>
        <begin position="292"/>
        <end position="320"/>
    </location>
</feature>
<feature type="compositionally biased region" description="Polar residues" evidence="1">
    <location>
        <begin position="1"/>
        <end position="30"/>
    </location>
</feature>
<dbReference type="AlphaFoldDB" id="A0A6G1H2X0"/>
<feature type="compositionally biased region" description="Polar residues" evidence="1">
    <location>
        <begin position="292"/>
        <end position="301"/>
    </location>
</feature>
<feature type="compositionally biased region" description="Low complexity" evidence="1">
    <location>
        <begin position="117"/>
        <end position="141"/>
    </location>
</feature>
<dbReference type="Proteomes" id="UP000800041">
    <property type="component" value="Unassembled WGS sequence"/>
</dbReference>
<name>A0A6G1H2X0_9PEZI</name>
<evidence type="ECO:0000256" key="1">
    <source>
        <dbReference type="SAM" id="MobiDB-lite"/>
    </source>
</evidence>
<feature type="compositionally biased region" description="Polar residues" evidence="1">
    <location>
        <begin position="73"/>
        <end position="83"/>
    </location>
</feature>
<protein>
    <submittedName>
        <fullName evidence="2">Uncharacterized protein</fullName>
    </submittedName>
</protein>
<dbReference type="EMBL" id="ML977152">
    <property type="protein sequence ID" value="KAF1987566.1"/>
    <property type="molecule type" value="Genomic_DNA"/>
</dbReference>
<feature type="region of interest" description="Disordered" evidence="1">
    <location>
        <begin position="366"/>
        <end position="393"/>
    </location>
</feature>
<gene>
    <name evidence="2" type="ORF">K402DRAFT_330644</name>
</gene>
<evidence type="ECO:0000313" key="2">
    <source>
        <dbReference type="EMBL" id="KAF1987566.1"/>
    </source>
</evidence>
<sequence length="393" mass="40635">MTQTLSTAASQHTSLPDPPRQSTSQQPNESASDDDAGNDESSSAVGLDNKKKKKRGLFSRLTNKKDSEDKLSSKISDTNTPSVPSIAAPPSDTTMNRPASPPREPRYTPVSPSQRGSMAAAASPSRLRSSSPRTQSPASSQIFERNVQESILPDDLSHKLPAHIQTEDHIPPALTASTQAITDDHLNPDQVEIVMHSAHQPASAAVSGGSPDVALTSAIAPGASNVNSSQASNIDDSASTYGNIDNTTDVRRLSFISFADVVHSEHQAEASQHSALGSLSVLPGTRESVLNTPALSMSPVGNRSPSPTPMRSPPMASYSPPASLKGLDLGSPVRSIDGNVVRGSGSPSPAAGGELMVETMRQALRKTGSGDLSGAGRSAVSDDGGVPGGGGFR</sequence>
<dbReference type="PANTHER" id="PTHR42111">
    <property type="entry name" value="YALI0D23727P"/>
    <property type="match status" value="1"/>
</dbReference>
<proteinExistence type="predicted"/>
<reference evidence="2" key="1">
    <citation type="journal article" date="2020" name="Stud. Mycol.">
        <title>101 Dothideomycetes genomes: a test case for predicting lifestyles and emergence of pathogens.</title>
        <authorList>
            <person name="Haridas S."/>
            <person name="Albert R."/>
            <person name="Binder M."/>
            <person name="Bloem J."/>
            <person name="Labutti K."/>
            <person name="Salamov A."/>
            <person name="Andreopoulos B."/>
            <person name="Baker S."/>
            <person name="Barry K."/>
            <person name="Bills G."/>
            <person name="Bluhm B."/>
            <person name="Cannon C."/>
            <person name="Castanera R."/>
            <person name="Culley D."/>
            <person name="Daum C."/>
            <person name="Ezra D."/>
            <person name="Gonzalez J."/>
            <person name="Henrissat B."/>
            <person name="Kuo A."/>
            <person name="Liang C."/>
            <person name="Lipzen A."/>
            <person name="Lutzoni F."/>
            <person name="Magnuson J."/>
            <person name="Mondo S."/>
            <person name="Nolan M."/>
            <person name="Ohm R."/>
            <person name="Pangilinan J."/>
            <person name="Park H.-J."/>
            <person name="Ramirez L."/>
            <person name="Alfaro M."/>
            <person name="Sun H."/>
            <person name="Tritt A."/>
            <person name="Yoshinaga Y."/>
            <person name="Zwiers L.-H."/>
            <person name="Turgeon B."/>
            <person name="Goodwin S."/>
            <person name="Spatafora J."/>
            <person name="Crous P."/>
            <person name="Grigoriev I."/>
        </authorList>
    </citation>
    <scope>NUCLEOTIDE SEQUENCE</scope>
    <source>
        <strain evidence="2">CBS 113979</strain>
    </source>
</reference>
<keyword evidence="3" id="KW-1185">Reference proteome</keyword>
<accession>A0A6G1H2X0</accession>
<dbReference type="OrthoDB" id="5364312at2759"/>
<dbReference type="PANTHER" id="PTHR42111:SF1">
    <property type="entry name" value="YALI0D23727P"/>
    <property type="match status" value="1"/>
</dbReference>
<feature type="region of interest" description="Disordered" evidence="1">
    <location>
        <begin position="1"/>
        <end position="145"/>
    </location>
</feature>
<organism evidence="2 3">
    <name type="scientific">Aulographum hederae CBS 113979</name>
    <dbReference type="NCBI Taxonomy" id="1176131"/>
    <lineage>
        <taxon>Eukaryota</taxon>
        <taxon>Fungi</taxon>
        <taxon>Dikarya</taxon>
        <taxon>Ascomycota</taxon>
        <taxon>Pezizomycotina</taxon>
        <taxon>Dothideomycetes</taxon>
        <taxon>Pleosporomycetidae</taxon>
        <taxon>Aulographales</taxon>
        <taxon>Aulographaceae</taxon>
    </lineage>
</organism>